<dbReference type="PANTHER" id="PTHR46889">
    <property type="entry name" value="TRANSPOSASE INSF FOR INSERTION SEQUENCE IS3B-RELATED"/>
    <property type="match status" value="1"/>
</dbReference>
<dbReference type="InterPro" id="IPR036397">
    <property type="entry name" value="RNaseH_sf"/>
</dbReference>
<dbReference type="InterPro" id="IPR001584">
    <property type="entry name" value="Integrase_cat-core"/>
</dbReference>
<evidence type="ECO:0000313" key="2">
    <source>
        <dbReference type="EMBL" id="EGD60879.1"/>
    </source>
</evidence>
<dbReference type="GO" id="GO:0003676">
    <property type="term" value="F:nucleic acid binding"/>
    <property type="evidence" value="ECO:0007669"/>
    <property type="project" value="InterPro"/>
</dbReference>
<protein>
    <submittedName>
        <fullName evidence="2">Transposase, orfB</fullName>
    </submittedName>
</protein>
<dbReference type="EMBL" id="AEWJ01000004">
    <property type="protein sequence ID" value="EGD60879.1"/>
    <property type="molecule type" value="Genomic_DNA"/>
</dbReference>
<dbReference type="Pfam" id="PF00665">
    <property type="entry name" value="rve"/>
    <property type="match status" value="1"/>
</dbReference>
<proteinExistence type="predicted"/>
<dbReference type="GO" id="GO:0015074">
    <property type="term" value="P:DNA integration"/>
    <property type="evidence" value="ECO:0007669"/>
    <property type="project" value="InterPro"/>
</dbReference>
<dbReference type="Proteomes" id="UP000004728">
    <property type="component" value="Unassembled WGS sequence"/>
</dbReference>
<gene>
    <name evidence="2" type="ORF">Y88_3382</name>
</gene>
<dbReference type="STRING" id="983920.Y88_3382"/>
<comment type="caution">
    <text evidence="2">The sequence shown here is derived from an EMBL/GenBank/DDBJ whole genome shotgun (WGS) entry which is preliminary data.</text>
</comment>
<feature type="domain" description="Integrase catalytic" evidence="1">
    <location>
        <begin position="57"/>
        <end position="169"/>
    </location>
</feature>
<dbReference type="Gene3D" id="3.30.420.10">
    <property type="entry name" value="Ribonuclease H-like superfamily/Ribonuclease H"/>
    <property type="match status" value="1"/>
</dbReference>
<dbReference type="PANTHER" id="PTHR46889:SF4">
    <property type="entry name" value="TRANSPOSASE INSO FOR INSERTION SEQUENCE ELEMENT IS911B-RELATED"/>
    <property type="match status" value="1"/>
</dbReference>
<dbReference type="InterPro" id="IPR012337">
    <property type="entry name" value="RNaseH-like_sf"/>
</dbReference>
<dbReference type="SUPFAM" id="SSF53098">
    <property type="entry name" value="Ribonuclease H-like"/>
    <property type="match status" value="1"/>
</dbReference>
<name>F1Z3D4_9SPHN</name>
<sequence length="169" mass="18793">MAPKESDLSPRELATKFTDEKQYFACEATVYRQLKAQDLIASPAYIVIKARDEFHTKTTRPNEMWQTDFTYFKLIGWVYLSTVIDDYSQYIISWKLCTTMTAGDVTDTLDLALAASGCNSATVLHKPRLLSVNGPSYVAGELAAYIEAQVTGHEPCARRALPSPDAGQD</sequence>
<dbReference type="eggNOG" id="COG2801">
    <property type="taxonomic scope" value="Bacteria"/>
</dbReference>
<dbReference type="PROSITE" id="PS50994">
    <property type="entry name" value="INTEGRASE"/>
    <property type="match status" value="1"/>
</dbReference>
<dbReference type="AlphaFoldDB" id="F1Z3D4"/>
<reference evidence="2 3" key="1">
    <citation type="journal article" date="2012" name="J. Bacteriol.">
        <title>Draft Genome Sequence of Novosphingobium nitrogenifigens Y88T.</title>
        <authorList>
            <person name="Strabala T.J."/>
            <person name="Macdonald L."/>
            <person name="Liu V."/>
            <person name="Smit A.M."/>
        </authorList>
    </citation>
    <scope>NUCLEOTIDE SEQUENCE [LARGE SCALE GENOMIC DNA]</scope>
    <source>
        <strain evidence="2 3">DSM 19370</strain>
    </source>
</reference>
<organism evidence="2 3">
    <name type="scientific">Novosphingobium nitrogenifigens DSM 19370</name>
    <dbReference type="NCBI Taxonomy" id="983920"/>
    <lineage>
        <taxon>Bacteria</taxon>
        <taxon>Pseudomonadati</taxon>
        <taxon>Pseudomonadota</taxon>
        <taxon>Alphaproteobacteria</taxon>
        <taxon>Sphingomonadales</taxon>
        <taxon>Sphingomonadaceae</taxon>
        <taxon>Novosphingobium</taxon>
    </lineage>
</organism>
<dbReference type="InParanoid" id="F1Z3D4"/>
<accession>F1Z3D4</accession>
<dbReference type="HOGENOM" id="CLU_1576895_0_0_5"/>
<evidence type="ECO:0000313" key="3">
    <source>
        <dbReference type="Proteomes" id="UP000004728"/>
    </source>
</evidence>
<dbReference type="InterPro" id="IPR050900">
    <property type="entry name" value="Transposase_IS3/IS150/IS904"/>
</dbReference>
<keyword evidence="3" id="KW-1185">Reference proteome</keyword>
<evidence type="ECO:0000259" key="1">
    <source>
        <dbReference type="PROSITE" id="PS50994"/>
    </source>
</evidence>